<dbReference type="STRING" id="1603606.DSOUD_2884"/>
<dbReference type="AlphaFoldDB" id="A0A0M4D4J3"/>
<dbReference type="Pfam" id="PF21906">
    <property type="entry name" value="WHD_NrtR"/>
    <property type="match status" value="1"/>
</dbReference>
<evidence type="ECO:0000313" key="3">
    <source>
        <dbReference type="Proteomes" id="UP000057158"/>
    </source>
</evidence>
<dbReference type="InterPro" id="IPR015797">
    <property type="entry name" value="NUDIX_hydrolase-like_dom_sf"/>
</dbReference>
<reference evidence="2 3" key="1">
    <citation type="submission" date="2015-07" db="EMBL/GenBank/DDBJ databases">
        <title>Isolation and Genomic Characterization of a Novel Halophilic Metal-Reducing Deltaproteobacterium from the Deep Subsurface.</title>
        <authorList>
            <person name="Badalamenti J.P."/>
            <person name="Summers Z.M."/>
            <person name="Gralnick J.A."/>
            <person name="Bond D.R."/>
        </authorList>
    </citation>
    <scope>NUCLEOTIDE SEQUENCE [LARGE SCALE GENOMIC DNA]</scope>
    <source>
        <strain evidence="2 3">WTL</strain>
    </source>
</reference>
<dbReference type="KEGG" id="des:DSOUD_2884"/>
<dbReference type="Pfam" id="PF00293">
    <property type="entry name" value="NUDIX"/>
    <property type="match status" value="1"/>
</dbReference>
<dbReference type="Proteomes" id="UP000057158">
    <property type="component" value="Chromosome"/>
</dbReference>
<accession>A0A0M4D4J3</accession>
<protein>
    <submittedName>
        <fullName evidence="2">ADP-ribose pyrophosphatase YjhB</fullName>
    </submittedName>
</protein>
<evidence type="ECO:0000313" key="2">
    <source>
        <dbReference type="EMBL" id="ALC17614.1"/>
    </source>
</evidence>
<dbReference type="SUPFAM" id="SSF55811">
    <property type="entry name" value="Nudix"/>
    <property type="match status" value="1"/>
</dbReference>
<dbReference type="PANTHER" id="PTHR43736">
    <property type="entry name" value="ADP-RIBOSE PYROPHOSPHATASE"/>
    <property type="match status" value="1"/>
</dbReference>
<name>A0A0M4D4J3_9BACT</name>
<dbReference type="InterPro" id="IPR036388">
    <property type="entry name" value="WH-like_DNA-bd_sf"/>
</dbReference>
<dbReference type="Gene3D" id="3.90.79.10">
    <property type="entry name" value="Nucleoside Triphosphate Pyrophosphohydrolase"/>
    <property type="match status" value="1"/>
</dbReference>
<dbReference type="PROSITE" id="PS51462">
    <property type="entry name" value="NUDIX"/>
    <property type="match status" value="1"/>
</dbReference>
<dbReference type="PANTHER" id="PTHR43736:SF4">
    <property type="entry name" value="SLR1690 PROTEIN"/>
    <property type="match status" value="1"/>
</dbReference>
<gene>
    <name evidence="2" type="ORF">DSOUD_2884</name>
</gene>
<dbReference type="InterPro" id="IPR054105">
    <property type="entry name" value="WHD_NrtR"/>
</dbReference>
<feature type="domain" description="Nudix hydrolase" evidence="1">
    <location>
        <begin position="41"/>
        <end position="180"/>
    </location>
</feature>
<dbReference type="CDD" id="cd18873">
    <property type="entry name" value="NUDIX_NadM_like"/>
    <property type="match status" value="1"/>
</dbReference>
<organism evidence="2 3">
    <name type="scientific">Desulfuromonas soudanensis</name>
    <dbReference type="NCBI Taxonomy" id="1603606"/>
    <lineage>
        <taxon>Bacteria</taxon>
        <taxon>Pseudomonadati</taxon>
        <taxon>Thermodesulfobacteriota</taxon>
        <taxon>Desulfuromonadia</taxon>
        <taxon>Desulfuromonadales</taxon>
        <taxon>Desulfuromonadaceae</taxon>
        <taxon>Desulfuromonas</taxon>
    </lineage>
</organism>
<dbReference type="SUPFAM" id="SSF46785">
    <property type="entry name" value="Winged helix' DNA-binding domain"/>
    <property type="match status" value="1"/>
</dbReference>
<dbReference type="EMBL" id="CP010802">
    <property type="protein sequence ID" value="ALC17614.1"/>
    <property type="molecule type" value="Genomic_DNA"/>
</dbReference>
<keyword evidence="3" id="KW-1185">Reference proteome</keyword>
<evidence type="ECO:0000259" key="1">
    <source>
        <dbReference type="PROSITE" id="PS51462"/>
    </source>
</evidence>
<dbReference type="InterPro" id="IPR000086">
    <property type="entry name" value="NUDIX_hydrolase_dom"/>
</dbReference>
<sequence length="265" mass="30124">MTSCMIADSEWPQFRRNVLMGKLPASEAEFLASYDPKKFDAPLATVDVTIFTVINGSLNVLLVRRNEFPYMDKWSLPGGFIDLVGDNDLNATAMRKLKDKTGVDAPYLEQVGTVGSKGRDPRGWSLTVLYFALMSSEKVRLRAGSGASEVAWRPVQNGQVEEVLAFDHEELLKKALERLQNKARYTMLPGYVLPEEFTLTELINIYRVLLEEDIDNPMMRRRLLRTNLLEETGGFREGDTRPAKLYRFAREAAQHVFERNLEGGR</sequence>
<dbReference type="Gene3D" id="1.10.10.10">
    <property type="entry name" value="Winged helix-like DNA-binding domain superfamily/Winged helix DNA-binding domain"/>
    <property type="match status" value="1"/>
</dbReference>
<dbReference type="InterPro" id="IPR036390">
    <property type="entry name" value="WH_DNA-bd_sf"/>
</dbReference>
<proteinExistence type="predicted"/>
<dbReference type="PATRIC" id="fig|1603606.3.peg.3108"/>